<feature type="signal peptide" evidence="1">
    <location>
        <begin position="1"/>
        <end position="20"/>
    </location>
</feature>
<evidence type="ECO:0000313" key="2">
    <source>
        <dbReference type="EMBL" id="NBJ24486.1"/>
    </source>
</evidence>
<organism evidence="2 3">
    <name type="scientific">Microvirga arsenatis</name>
    <dbReference type="NCBI Taxonomy" id="2692265"/>
    <lineage>
        <taxon>Bacteria</taxon>
        <taxon>Pseudomonadati</taxon>
        <taxon>Pseudomonadota</taxon>
        <taxon>Alphaproteobacteria</taxon>
        <taxon>Hyphomicrobiales</taxon>
        <taxon>Methylobacteriaceae</taxon>
        <taxon>Microvirga</taxon>
    </lineage>
</organism>
<evidence type="ECO:0000313" key="3">
    <source>
        <dbReference type="Proteomes" id="UP000818323"/>
    </source>
</evidence>
<keyword evidence="3" id="KW-1185">Reference proteome</keyword>
<accession>A0ABW9Z067</accession>
<evidence type="ECO:0000256" key="1">
    <source>
        <dbReference type="SAM" id="SignalP"/>
    </source>
</evidence>
<reference evidence="2 3" key="1">
    <citation type="submission" date="2020-01" db="EMBL/GenBank/DDBJ databases">
        <title>Microvirga sp. nov., an arsenate reduction bacterium isolated from Tibet hotspring sediments.</title>
        <authorList>
            <person name="Yuan C.-G."/>
        </authorList>
    </citation>
    <scope>NUCLEOTIDE SEQUENCE [LARGE SCALE GENOMIC DNA]</scope>
    <source>
        <strain evidence="2 3">SYSU G3D203</strain>
    </source>
</reference>
<keyword evidence="1" id="KW-0732">Signal</keyword>
<dbReference type="RefSeq" id="WP_161722263.1">
    <property type="nucleotide sequence ID" value="NZ_JAAAXI010000003.1"/>
</dbReference>
<gene>
    <name evidence="2" type="ORF">GR303_08975</name>
</gene>
<sequence length="312" mass="33821">MKALAFAALGLLLSFQAALAAEPVFPPASRLGLVPPKDMTVSRRFSGFENEEKAAAITLVEMPAAAYEQLVGGFTKEALKRQGLDETSREPVKLGGMEGMLIGGTMLGPVQGRKWLLAIKGADMAGLVVAQVRGGEDGYSEAQIREALKSVALRGPVSLEEQIAALPFRLGDTAGFRPVRVMTGNSALFTDGPKDTIKGVEQPVLIVASSLAPPPPAGERRNQFARAALNSNQILQDIKIERSESFRFRGQDWHEIVAKAVEAESGQPVIVMQTIRFESGRYVRMVGMTRVEQRDQHLPRFRAVIDGVEMNP</sequence>
<dbReference type="EMBL" id="JAAAXJ010000004">
    <property type="protein sequence ID" value="NBJ24486.1"/>
    <property type="molecule type" value="Genomic_DNA"/>
</dbReference>
<dbReference type="Proteomes" id="UP000818323">
    <property type="component" value="Unassembled WGS sequence"/>
</dbReference>
<proteinExistence type="predicted"/>
<name>A0ABW9Z067_9HYPH</name>
<protein>
    <submittedName>
        <fullName evidence="2">Uncharacterized protein</fullName>
    </submittedName>
</protein>
<feature type="chain" id="PRO_5046363905" evidence="1">
    <location>
        <begin position="21"/>
        <end position="312"/>
    </location>
</feature>
<comment type="caution">
    <text evidence="2">The sequence shown here is derived from an EMBL/GenBank/DDBJ whole genome shotgun (WGS) entry which is preliminary data.</text>
</comment>